<accession>A0A4R0GD35</accession>
<dbReference type="AlphaFoldDB" id="A0A4R0GD35"/>
<dbReference type="Proteomes" id="UP000291424">
    <property type="component" value="Unassembled WGS sequence"/>
</dbReference>
<dbReference type="EMBL" id="SJOO01000001">
    <property type="protein sequence ID" value="TCB95070.1"/>
    <property type="molecule type" value="Genomic_DNA"/>
</dbReference>
<dbReference type="RefSeq" id="WP_131632631.1">
    <property type="nucleotide sequence ID" value="NZ_SJOO01000001.1"/>
</dbReference>
<reference evidence="2 3" key="1">
    <citation type="submission" date="2019-02" db="EMBL/GenBank/DDBJ databases">
        <title>The draft genome of Enterobacter spp. strains.</title>
        <authorList>
            <person name="Wang C."/>
            <person name="Feng Y."/>
            <person name="Zong Z."/>
        </authorList>
    </citation>
    <scope>NUCLEOTIDE SEQUENCE [LARGE SCALE GENOMIC DNA]</scope>
    <source>
        <strain evidence="2 3">WCHEW120002</strain>
    </source>
</reference>
<dbReference type="Pfam" id="PF20247">
    <property type="entry name" value="DUF6602"/>
    <property type="match status" value="1"/>
</dbReference>
<name>A0A4R0GD35_9ENTR</name>
<gene>
    <name evidence="2" type="ORF">E0L20_03030</name>
</gene>
<protein>
    <recommendedName>
        <fullName evidence="1">DUF6602 domain-containing protein</fullName>
    </recommendedName>
</protein>
<comment type="caution">
    <text evidence="2">The sequence shown here is derived from an EMBL/GenBank/DDBJ whole genome shotgun (WGS) entry which is preliminary data.</text>
</comment>
<evidence type="ECO:0000259" key="1">
    <source>
        <dbReference type="Pfam" id="PF20247"/>
    </source>
</evidence>
<dbReference type="OrthoDB" id="2057120at2"/>
<organism evidence="2 3">
    <name type="scientific">Enterobacter wuhouensis</name>
    <dbReference type="NCBI Taxonomy" id="2529381"/>
    <lineage>
        <taxon>Bacteria</taxon>
        <taxon>Pseudomonadati</taxon>
        <taxon>Pseudomonadota</taxon>
        <taxon>Gammaproteobacteria</taxon>
        <taxon>Enterobacterales</taxon>
        <taxon>Enterobacteriaceae</taxon>
        <taxon>Enterobacter</taxon>
    </lineage>
</organism>
<evidence type="ECO:0000313" key="2">
    <source>
        <dbReference type="EMBL" id="TCB95070.1"/>
    </source>
</evidence>
<feature type="domain" description="DUF6602" evidence="1">
    <location>
        <begin position="4"/>
        <end position="93"/>
    </location>
</feature>
<evidence type="ECO:0000313" key="3">
    <source>
        <dbReference type="Proteomes" id="UP000291424"/>
    </source>
</evidence>
<proteinExistence type="predicted"/>
<sequence length="250" mass="26866">MYEDSKSASHTVVTGALREAFIRSVLENHLPSTASWSTGQIVGHAPNNDLSGQLDLILHSGELPQIHIHDGFIRLVPSDACISVIEVKSEITTGKATNPKPTDVLSGALSSMVAAKDVPRSASGLSKVTNTCVPFHIVAFTTKVSANKVIQAIYDHLSNKGKLQVEYWPESIVVLEGAKKTEPKGYGIFKGNQNVTMPKNAVNETLINPIQGLSLTKVTGWEALAVLVALLANDSAAFPSSSFRLEKYIY</sequence>
<dbReference type="InterPro" id="IPR046537">
    <property type="entry name" value="DUF6602"/>
</dbReference>